<feature type="compositionally biased region" description="Low complexity" evidence="3">
    <location>
        <begin position="183"/>
        <end position="195"/>
    </location>
</feature>
<evidence type="ECO:0000313" key="5">
    <source>
        <dbReference type="EMBL" id="QNP46666.1"/>
    </source>
</evidence>
<dbReference type="PANTHER" id="PTHR35089">
    <property type="entry name" value="CHAPERONE PROTEIN SKP"/>
    <property type="match status" value="1"/>
</dbReference>
<dbReference type="RefSeq" id="WP_187709619.1">
    <property type="nucleotide sequence ID" value="NZ_CP060782.1"/>
</dbReference>
<dbReference type="Pfam" id="PF03938">
    <property type="entry name" value="OmpH"/>
    <property type="match status" value="1"/>
</dbReference>
<dbReference type="InterPro" id="IPR005632">
    <property type="entry name" value="Chaperone_Skp"/>
</dbReference>
<feature type="chain" id="PRO_5047387917" evidence="4">
    <location>
        <begin position="23"/>
        <end position="195"/>
    </location>
</feature>
<evidence type="ECO:0000313" key="6">
    <source>
        <dbReference type="Proteomes" id="UP000516105"/>
    </source>
</evidence>
<evidence type="ECO:0000256" key="1">
    <source>
        <dbReference type="ARBA" id="ARBA00009091"/>
    </source>
</evidence>
<reference evidence="5 6" key="1">
    <citation type="submission" date="2020-08" db="EMBL/GenBank/DDBJ databases">
        <title>Genome sequence of Sphingomonas sediminicola KACC 15039T.</title>
        <authorList>
            <person name="Hyun D.-W."/>
            <person name="Bae J.-W."/>
        </authorList>
    </citation>
    <scope>NUCLEOTIDE SEQUENCE [LARGE SCALE GENOMIC DNA]</scope>
    <source>
        <strain evidence="5 6">KACC 15039</strain>
    </source>
</reference>
<dbReference type="Proteomes" id="UP000516105">
    <property type="component" value="Chromosome"/>
</dbReference>
<dbReference type="PANTHER" id="PTHR35089:SF1">
    <property type="entry name" value="CHAPERONE PROTEIN SKP"/>
    <property type="match status" value="1"/>
</dbReference>
<dbReference type="InterPro" id="IPR024930">
    <property type="entry name" value="Skp_dom_sf"/>
</dbReference>
<feature type="signal peptide" evidence="4">
    <location>
        <begin position="1"/>
        <end position="22"/>
    </location>
</feature>
<dbReference type="SUPFAM" id="SSF111384">
    <property type="entry name" value="OmpH-like"/>
    <property type="match status" value="1"/>
</dbReference>
<feature type="region of interest" description="Disordered" evidence="3">
    <location>
        <begin position="176"/>
        <end position="195"/>
    </location>
</feature>
<organism evidence="5 6">
    <name type="scientific">Sphingomonas sediminicola</name>
    <dbReference type="NCBI Taxonomy" id="386874"/>
    <lineage>
        <taxon>Bacteria</taxon>
        <taxon>Pseudomonadati</taxon>
        <taxon>Pseudomonadota</taxon>
        <taxon>Alphaproteobacteria</taxon>
        <taxon>Sphingomonadales</taxon>
        <taxon>Sphingomonadaceae</taxon>
        <taxon>Sphingomonas</taxon>
    </lineage>
</organism>
<name>A0ABX6TBA9_9SPHN</name>
<evidence type="ECO:0000256" key="4">
    <source>
        <dbReference type="SAM" id="SignalP"/>
    </source>
</evidence>
<keyword evidence="6" id="KW-1185">Reference proteome</keyword>
<gene>
    <name evidence="5" type="ORF">H9L14_06145</name>
</gene>
<accession>A0ABX6TBA9</accession>
<evidence type="ECO:0000256" key="2">
    <source>
        <dbReference type="ARBA" id="ARBA00022729"/>
    </source>
</evidence>
<evidence type="ECO:0000256" key="3">
    <source>
        <dbReference type="SAM" id="MobiDB-lite"/>
    </source>
</evidence>
<proteinExistence type="inferred from homology"/>
<dbReference type="EMBL" id="CP060782">
    <property type="protein sequence ID" value="QNP46666.1"/>
    <property type="molecule type" value="Genomic_DNA"/>
</dbReference>
<dbReference type="Gene3D" id="3.30.910.20">
    <property type="entry name" value="Skp domain"/>
    <property type="match status" value="1"/>
</dbReference>
<keyword evidence="2 4" id="KW-0732">Signal</keyword>
<comment type="similarity">
    <text evidence="1">Belongs to the Skp family.</text>
</comment>
<protein>
    <submittedName>
        <fullName evidence="5">OmpH family outer membrane protein</fullName>
    </submittedName>
</protein>
<dbReference type="SMART" id="SM00935">
    <property type="entry name" value="OmpH"/>
    <property type="match status" value="1"/>
</dbReference>
<sequence>MRKIAMTAAFAAMVLTPVGVSAQAIPGAVIAVVDLEKVSSECTACKAAKTALEGQVTALKSREATLAAPLKTEGQSLQAAVEALKGKEPDAALQARIKAFQTKQQQGAQEIARQTNQIQRNQAYVSQQISTKLGPIYQQVMQRRGANVMLEAGATLASGANLDVTNDVLAALNQQLPSVSTTAPAAPAQQQPQGR</sequence>